<dbReference type="EMBL" id="WMBQ01000001">
    <property type="protein sequence ID" value="MTD92881.1"/>
    <property type="molecule type" value="Genomic_DNA"/>
</dbReference>
<keyword evidence="2" id="KW-1185">Reference proteome</keyword>
<dbReference type="AlphaFoldDB" id="A0A6I3KJB8"/>
<dbReference type="Proteomes" id="UP000440694">
    <property type="component" value="Unassembled WGS sequence"/>
</dbReference>
<accession>A0A6I3KJB8</accession>
<dbReference type="RefSeq" id="WP_154737471.1">
    <property type="nucleotide sequence ID" value="NZ_WMBQ01000001.1"/>
</dbReference>
<reference evidence="1 2" key="1">
    <citation type="submission" date="2019-11" db="EMBL/GenBank/DDBJ databases">
        <title>Identification of a novel strain.</title>
        <authorList>
            <person name="Xu Q."/>
            <person name="Wang G."/>
        </authorList>
    </citation>
    <scope>NUCLEOTIDE SEQUENCE [LARGE SCALE GENOMIC DNA]</scope>
    <source>
        <strain evidence="2">xq</strain>
    </source>
</reference>
<name>A0A6I3KJB8_9HYPH</name>
<protein>
    <submittedName>
        <fullName evidence="1">Uncharacterized protein</fullName>
    </submittedName>
</protein>
<proteinExistence type="predicted"/>
<evidence type="ECO:0000313" key="2">
    <source>
        <dbReference type="Proteomes" id="UP000440694"/>
    </source>
</evidence>
<dbReference type="InterPro" id="IPR038996">
    <property type="entry name" value="Gp14"/>
</dbReference>
<comment type="caution">
    <text evidence="1">The sequence shown here is derived from an EMBL/GenBank/DDBJ whole genome shotgun (WGS) entry which is preliminary data.</text>
</comment>
<gene>
    <name evidence="1" type="ORF">GIW81_00875</name>
</gene>
<evidence type="ECO:0000313" key="1">
    <source>
        <dbReference type="EMBL" id="MTD92881.1"/>
    </source>
</evidence>
<organism evidence="1 2">
    <name type="scientific">Hyphomicrobium album</name>
    <dbReference type="NCBI Taxonomy" id="2665159"/>
    <lineage>
        <taxon>Bacteria</taxon>
        <taxon>Pseudomonadati</taxon>
        <taxon>Pseudomonadota</taxon>
        <taxon>Alphaproteobacteria</taxon>
        <taxon>Hyphomicrobiales</taxon>
        <taxon>Hyphomicrobiaceae</taxon>
        <taxon>Hyphomicrobium</taxon>
    </lineage>
</organism>
<dbReference type="Pfam" id="PF24072">
    <property type="entry name" value="T7_gp14"/>
    <property type="match status" value="1"/>
</dbReference>
<sequence>MCDPASIAIATFAASAIGAAVDYQAQSSQARQQEQVENQRFQETERFRFANAESARNAFVENAAQLRIKQRQESTVRADETARVDRERRQVQGRVLASASTGGIGLDNILTDVARAGGLALSNLETQRTFDDQQTEQELTGHRAQALDAIASARPYIQQPVSRPSPLGLAVDIGTAGINAYGNYYNAKAKRTAS</sequence>